<name>A0A8T1VM22_9STRA</name>
<dbReference type="OrthoDB" id="121164at2759"/>
<organism evidence="1 2">
    <name type="scientific">Phytophthora pseudosyringae</name>
    <dbReference type="NCBI Taxonomy" id="221518"/>
    <lineage>
        <taxon>Eukaryota</taxon>
        <taxon>Sar</taxon>
        <taxon>Stramenopiles</taxon>
        <taxon>Oomycota</taxon>
        <taxon>Peronosporomycetes</taxon>
        <taxon>Peronosporales</taxon>
        <taxon>Peronosporaceae</taxon>
        <taxon>Phytophthora</taxon>
    </lineage>
</organism>
<gene>
    <name evidence="1" type="ORF">PHYPSEUDO_005390</name>
</gene>
<dbReference type="PANTHER" id="PTHR37066:SF1">
    <property type="entry name" value="LNS2_PITP DOMAIN-CONTAINING PROTEIN"/>
    <property type="match status" value="1"/>
</dbReference>
<dbReference type="Proteomes" id="UP000694044">
    <property type="component" value="Unassembled WGS sequence"/>
</dbReference>
<reference evidence="1" key="1">
    <citation type="submission" date="2021-02" db="EMBL/GenBank/DDBJ databases">
        <authorList>
            <person name="Palmer J.M."/>
        </authorList>
    </citation>
    <scope>NUCLEOTIDE SEQUENCE</scope>
    <source>
        <strain evidence="1">SCRP734</strain>
    </source>
</reference>
<proteinExistence type="predicted"/>
<dbReference type="AlphaFoldDB" id="A0A8T1VM22"/>
<evidence type="ECO:0000313" key="2">
    <source>
        <dbReference type="Proteomes" id="UP000694044"/>
    </source>
</evidence>
<protein>
    <recommendedName>
        <fullName evidence="3">Helicase-associated domain-containing protein</fullName>
    </recommendedName>
</protein>
<dbReference type="PANTHER" id="PTHR37066">
    <property type="entry name" value="HELICASE-ASSOCIATED"/>
    <property type="match status" value="1"/>
</dbReference>
<keyword evidence="2" id="KW-1185">Reference proteome</keyword>
<comment type="caution">
    <text evidence="1">The sequence shown here is derived from an EMBL/GenBank/DDBJ whole genome shotgun (WGS) entry which is preliminary data.</text>
</comment>
<evidence type="ECO:0008006" key="3">
    <source>
        <dbReference type="Google" id="ProtNLM"/>
    </source>
</evidence>
<evidence type="ECO:0000313" key="1">
    <source>
        <dbReference type="EMBL" id="KAG7381976.1"/>
    </source>
</evidence>
<sequence length="262" mass="29293">MLMLRGARRLGPSHSAPGSIREVLRHRSASVARCVSSAQDSATTERNWRTKVVPALETFRQAFGHCIVDEEFEVPASAPWPTAVWGMPLGAIVRDIRAGNAYVGQAAHYEKQLQVLRFPWDHQAAVWSDRILPALEAYAAECGNGRVPFMFVVPSRDPWPRSAWGMNLGTTVASMRGMGSYFAYVGRDVDRLNELCYSLEMSTRVWRKCVCPLLEIHAERFGNDAPVRADFVIPSEAPWPEEMWGVRLGAIVARNTRHLSSV</sequence>
<dbReference type="EMBL" id="JAGDFM010000224">
    <property type="protein sequence ID" value="KAG7381976.1"/>
    <property type="molecule type" value="Genomic_DNA"/>
</dbReference>
<accession>A0A8T1VM22</accession>